<evidence type="ECO:0000313" key="2">
    <source>
        <dbReference type="Proteomes" id="UP000034543"/>
    </source>
</evidence>
<evidence type="ECO:0008006" key="3">
    <source>
        <dbReference type="Google" id="ProtNLM"/>
    </source>
</evidence>
<dbReference type="EMBL" id="LCFB01000020">
    <property type="protein sequence ID" value="KKS84396.1"/>
    <property type="molecule type" value="Genomic_DNA"/>
</dbReference>
<dbReference type="STRING" id="1618436.UV59_C0020G0025"/>
<sequence length="247" mass="28802">MGTETIHQDPQFQRKKTAYFQDFMLRHLSQARMYKENGLLVEEGSRGWRNVARHQLLSAVMTETLSELLGRSPEEIDWLINISLIHDVDKRRQQEKVSKEAVITHELNREEKPLVATGSNFTGFDTWELSEFILRYVDSSVGENPKQDTAGVWFGARDSRHLPDVVILPWRQRIEMFKQSKAEEGEKGRPFYDMTTWEKLEEIMKTIESNLFSLILDKNPDLAESYTSSSQLTELVEDRIHEKILNS</sequence>
<evidence type="ECO:0000313" key="1">
    <source>
        <dbReference type="EMBL" id="KKS84396.1"/>
    </source>
</evidence>
<dbReference type="AlphaFoldDB" id="A0A0G1EMX7"/>
<name>A0A0G1EMX7_9BACT</name>
<proteinExistence type="predicted"/>
<gene>
    <name evidence="1" type="ORF">UV59_C0020G0025</name>
</gene>
<accession>A0A0G1EMX7</accession>
<organism evidence="1 2">
    <name type="scientific">Candidatus Gottesmanbacteria bacterium GW2011_GWA1_43_11</name>
    <dbReference type="NCBI Taxonomy" id="1618436"/>
    <lineage>
        <taxon>Bacteria</taxon>
        <taxon>Candidatus Gottesmaniibacteriota</taxon>
    </lineage>
</organism>
<protein>
    <recommendedName>
        <fullName evidence="3">HD domain-containing protein</fullName>
    </recommendedName>
</protein>
<reference evidence="1 2" key="1">
    <citation type="journal article" date="2015" name="Nature">
        <title>rRNA introns, odd ribosomes, and small enigmatic genomes across a large radiation of phyla.</title>
        <authorList>
            <person name="Brown C.T."/>
            <person name="Hug L.A."/>
            <person name="Thomas B.C."/>
            <person name="Sharon I."/>
            <person name="Castelle C.J."/>
            <person name="Singh A."/>
            <person name="Wilkins M.J."/>
            <person name="Williams K.H."/>
            <person name="Banfield J.F."/>
        </authorList>
    </citation>
    <scope>NUCLEOTIDE SEQUENCE [LARGE SCALE GENOMIC DNA]</scope>
</reference>
<dbReference type="Proteomes" id="UP000034543">
    <property type="component" value="Unassembled WGS sequence"/>
</dbReference>
<comment type="caution">
    <text evidence="1">The sequence shown here is derived from an EMBL/GenBank/DDBJ whole genome shotgun (WGS) entry which is preliminary data.</text>
</comment>